<dbReference type="GO" id="GO:0032259">
    <property type="term" value="P:methylation"/>
    <property type="evidence" value="ECO:0007669"/>
    <property type="project" value="UniProtKB-KW"/>
</dbReference>
<dbReference type="SUPFAM" id="SSF75217">
    <property type="entry name" value="alpha/beta knot"/>
    <property type="match status" value="1"/>
</dbReference>
<name>A0A858RPS7_9BACT</name>
<dbReference type="PANTHER" id="PTHR43191:SF2">
    <property type="entry name" value="RRNA METHYLTRANSFERASE 3, MITOCHONDRIAL"/>
    <property type="match status" value="1"/>
</dbReference>
<protein>
    <recommendedName>
        <fullName evidence="3">tRNA/rRNA methyltransferase SpoU type domain-containing protein</fullName>
    </recommendedName>
</protein>
<evidence type="ECO:0000256" key="2">
    <source>
        <dbReference type="ARBA" id="ARBA00022679"/>
    </source>
</evidence>
<accession>A0A858RPS7</accession>
<dbReference type="GO" id="GO:0006396">
    <property type="term" value="P:RNA processing"/>
    <property type="evidence" value="ECO:0007669"/>
    <property type="project" value="InterPro"/>
</dbReference>
<evidence type="ECO:0000259" key="3">
    <source>
        <dbReference type="Pfam" id="PF00588"/>
    </source>
</evidence>
<dbReference type="InterPro" id="IPR029028">
    <property type="entry name" value="Alpha/beta_knot_MTases"/>
</dbReference>
<dbReference type="InterPro" id="IPR001537">
    <property type="entry name" value="SpoU_MeTrfase"/>
</dbReference>
<dbReference type="KEGG" id="luo:HHL09_22285"/>
<organism evidence="4 5">
    <name type="scientific">Luteolibacter luteus</name>
    <dbReference type="NCBI Taxonomy" id="2728835"/>
    <lineage>
        <taxon>Bacteria</taxon>
        <taxon>Pseudomonadati</taxon>
        <taxon>Verrucomicrobiota</taxon>
        <taxon>Verrucomicrobiia</taxon>
        <taxon>Verrucomicrobiales</taxon>
        <taxon>Verrucomicrobiaceae</taxon>
        <taxon>Luteolibacter</taxon>
    </lineage>
</organism>
<sequence length="237" mass="25600">MEPDWLKTLRTQLDTRNDPWVVLEGQKSVEAAIAGWWEVPGVLVAEDHPWEAPVWSGLELLRRGRNEMDDLADPSTHEGVLGLAKLPNETGDVAAFMKGLEPEALLVVCPRLDDPALIGEIVRGADAFDAAGVIFGAEGMSPFEPEAVRASGSTVFKLPVRIADGGMVLRCLLTAGFQLIGLDDSADAMPASNLPDLASRRALILGEEDGRLGRFWRKACNLRVRGDADTVLSHLAL</sequence>
<keyword evidence="5" id="KW-1185">Reference proteome</keyword>
<gene>
    <name evidence="4" type="ORF">HHL09_22285</name>
</gene>
<dbReference type="AlphaFoldDB" id="A0A858RPS7"/>
<dbReference type="Proteomes" id="UP000501812">
    <property type="component" value="Chromosome"/>
</dbReference>
<proteinExistence type="predicted"/>
<feature type="domain" description="tRNA/rRNA methyltransferase SpoU type" evidence="3">
    <location>
        <begin position="105"/>
        <end position="224"/>
    </location>
</feature>
<evidence type="ECO:0000256" key="1">
    <source>
        <dbReference type="ARBA" id="ARBA00022603"/>
    </source>
</evidence>
<dbReference type="GO" id="GO:0003723">
    <property type="term" value="F:RNA binding"/>
    <property type="evidence" value="ECO:0007669"/>
    <property type="project" value="InterPro"/>
</dbReference>
<dbReference type="Gene3D" id="3.40.1280.10">
    <property type="match status" value="1"/>
</dbReference>
<dbReference type="PANTHER" id="PTHR43191">
    <property type="entry name" value="RRNA METHYLTRANSFERASE 3"/>
    <property type="match status" value="1"/>
</dbReference>
<dbReference type="InterPro" id="IPR029026">
    <property type="entry name" value="tRNA_m1G_MTases_N"/>
</dbReference>
<reference evidence="4 5" key="1">
    <citation type="submission" date="2020-04" db="EMBL/GenBank/DDBJ databases">
        <title>Luteolibacter sp. G-1-1-1 isolated from soil.</title>
        <authorList>
            <person name="Dahal R.H."/>
        </authorList>
    </citation>
    <scope>NUCLEOTIDE SEQUENCE [LARGE SCALE GENOMIC DNA]</scope>
    <source>
        <strain evidence="4 5">G-1-1-1</strain>
    </source>
</reference>
<keyword evidence="1" id="KW-0489">Methyltransferase</keyword>
<evidence type="ECO:0000313" key="4">
    <source>
        <dbReference type="EMBL" id="QJE98398.1"/>
    </source>
</evidence>
<dbReference type="GO" id="GO:0008173">
    <property type="term" value="F:RNA methyltransferase activity"/>
    <property type="evidence" value="ECO:0007669"/>
    <property type="project" value="InterPro"/>
</dbReference>
<dbReference type="RefSeq" id="WP_169456884.1">
    <property type="nucleotide sequence ID" value="NZ_CP051774.1"/>
</dbReference>
<keyword evidence="2" id="KW-0808">Transferase</keyword>
<dbReference type="InterPro" id="IPR051259">
    <property type="entry name" value="rRNA_Methyltransferase"/>
</dbReference>
<evidence type="ECO:0000313" key="5">
    <source>
        <dbReference type="Proteomes" id="UP000501812"/>
    </source>
</evidence>
<dbReference type="Pfam" id="PF00588">
    <property type="entry name" value="SpoU_methylase"/>
    <property type="match status" value="1"/>
</dbReference>
<dbReference type="EMBL" id="CP051774">
    <property type="protein sequence ID" value="QJE98398.1"/>
    <property type="molecule type" value="Genomic_DNA"/>
</dbReference>